<dbReference type="InterPro" id="IPR036388">
    <property type="entry name" value="WH-like_DNA-bd_sf"/>
</dbReference>
<dbReference type="CDD" id="cd06171">
    <property type="entry name" value="Sigma70_r4"/>
    <property type="match status" value="1"/>
</dbReference>
<comment type="similarity">
    <text evidence="1">Belongs to the sigma-70 factor family. ECF subfamily.</text>
</comment>
<proteinExistence type="inferred from homology"/>
<evidence type="ECO:0000259" key="5">
    <source>
        <dbReference type="Pfam" id="PF04542"/>
    </source>
</evidence>
<feature type="domain" description="RNA polymerase sigma factor 70 region 4 type 2" evidence="6">
    <location>
        <begin position="119"/>
        <end position="170"/>
    </location>
</feature>
<accession>A0ABW8T543</accession>
<dbReference type="Pfam" id="PF04542">
    <property type="entry name" value="Sigma70_r2"/>
    <property type="match status" value="1"/>
</dbReference>
<keyword evidence="3" id="KW-0731">Sigma factor</keyword>
<dbReference type="InterPro" id="IPR014284">
    <property type="entry name" value="RNA_pol_sigma-70_dom"/>
</dbReference>
<dbReference type="Pfam" id="PF08281">
    <property type="entry name" value="Sigma70_r4_2"/>
    <property type="match status" value="1"/>
</dbReference>
<comment type="caution">
    <text evidence="7">The sequence shown here is derived from an EMBL/GenBank/DDBJ whole genome shotgun (WGS) entry which is preliminary data.</text>
</comment>
<reference evidence="7 8" key="1">
    <citation type="submission" date="2024-11" db="EMBL/GenBank/DDBJ databases">
        <authorList>
            <person name="Heng Y.C."/>
            <person name="Lim A.C.H."/>
            <person name="Lee J.K.Y."/>
            <person name="Kittelmann S."/>
        </authorList>
    </citation>
    <scope>NUCLEOTIDE SEQUENCE [LARGE SCALE GENOMIC DNA]</scope>
    <source>
        <strain evidence="7 8">WILCCON 0185</strain>
    </source>
</reference>
<organism evidence="7 8">
    <name type="scientific">Candidatus Clostridium stratigraminis</name>
    <dbReference type="NCBI Taxonomy" id="3381661"/>
    <lineage>
        <taxon>Bacteria</taxon>
        <taxon>Bacillati</taxon>
        <taxon>Bacillota</taxon>
        <taxon>Clostridia</taxon>
        <taxon>Eubacteriales</taxon>
        <taxon>Clostridiaceae</taxon>
        <taxon>Clostridium</taxon>
    </lineage>
</organism>
<keyword evidence="4" id="KW-0804">Transcription</keyword>
<dbReference type="SUPFAM" id="SSF88946">
    <property type="entry name" value="Sigma2 domain of RNA polymerase sigma factors"/>
    <property type="match status" value="1"/>
</dbReference>
<dbReference type="SUPFAM" id="SSF88659">
    <property type="entry name" value="Sigma3 and sigma4 domains of RNA polymerase sigma factors"/>
    <property type="match status" value="1"/>
</dbReference>
<dbReference type="PANTHER" id="PTHR43133:SF51">
    <property type="entry name" value="RNA POLYMERASE SIGMA FACTOR"/>
    <property type="match status" value="1"/>
</dbReference>
<gene>
    <name evidence="7" type="ORF">ACJDUG_11905</name>
</gene>
<feature type="domain" description="RNA polymerase sigma-70 region 2" evidence="5">
    <location>
        <begin position="32"/>
        <end position="97"/>
    </location>
</feature>
<dbReference type="InterPro" id="IPR013324">
    <property type="entry name" value="RNA_pol_sigma_r3/r4-like"/>
</dbReference>
<evidence type="ECO:0000256" key="4">
    <source>
        <dbReference type="ARBA" id="ARBA00023163"/>
    </source>
</evidence>
<dbReference type="NCBIfam" id="TIGR02937">
    <property type="entry name" value="sigma70-ECF"/>
    <property type="match status" value="1"/>
</dbReference>
<dbReference type="InterPro" id="IPR039425">
    <property type="entry name" value="RNA_pol_sigma-70-like"/>
</dbReference>
<protein>
    <submittedName>
        <fullName evidence="7">RNA polymerase sigma factor</fullName>
    </submittedName>
</protein>
<evidence type="ECO:0000256" key="2">
    <source>
        <dbReference type="ARBA" id="ARBA00023015"/>
    </source>
</evidence>
<evidence type="ECO:0000313" key="8">
    <source>
        <dbReference type="Proteomes" id="UP001623591"/>
    </source>
</evidence>
<dbReference type="Gene3D" id="1.10.10.10">
    <property type="entry name" value="Winged helix-like DNA-binding domain superfamily/Winged helix DNA-binding domain"/>
    <property type="match status" value="1"/>
</dbReference>
<evidence type="ECO:0000259" key="6">
    <source>
        <dbReference type="Pfam" id="PF08281"/>
    </source>
</evidence>
<name>A0ABW8T543_9CLOT</name>
<evidence type="ECO:0000256" key="1">
    <source>
        <dbReference type="ARBA" id="ARBA00010641"/>
    </source>
</evidence>
<dbReference type="RefSeq" id="WP_406770103.1">
    <property type="nucleotide sequence ID" value="NZ_JBJHZZ010000008.1"/>
</dbReference>
<dbReference type="InterPro" id="IPR013249">
    <property type="entry name" value="RNA_pol_sigma70_r4_t2"/>
</dbReference>
<dbReference type="Gene3D" id="1.10.1740.10">
    <property type="match status" value="1"/>
</dbReference>
<dbReference type="EMBL" id="JBJHZZ010000008">
    <property type="protein sequence ID" value="MFL0247674.1"/>
    <property type="molecule type" value="Genomic_DNA"/>
</dbReference>
<keyword evidence="2" id="KW-0805">Transcription regulation</keyword>
<dbReference type="InterPro" id="IPR007627">
    <property type="entry name" value="RNA_pol_sigma70_r2"/>
</dbReference>
<evidence type="ECO:0000256" key="3">
    <source>
        <dbReference type="ARBA" id="ARBA00023082"/>
    </source>
</evidence>
<dbReference type="PANTHER" id="PTHR43133">
    <property type="entry name" value="RNA POLYMERASE ECF-TYPE SIGMA FACTO"/>
    <property type="match status" value="1"/>
</dbReference>
<sequence length="177" mass="20362">MELISKINNAENSELDVRLAKKGDKEAFGRLIEINKVSMYRVALSILGEKQDIEDAIQNSIIKSYEGVIYLRKDEFFKTWLIRIVINESKSILKSNSKVVHIEEISKEISSTDDYSSIELTNAVNSLDEDLRITTTLFYFEDIPQKEIAVLLGIPEGTVRSRLSRARTKLYEMLKER</sequence>
<evidence type="ECO:0000313" key="7">
    <source>
        <dbReference type="EMBL" id="MFL0247674.1"/>
    </source>
</evidence>
<dbReference type="Proteomes" id="UP001623591">
    <property type="component" value="Unassembled WGS sequence"/>
</dbReference>
<keyword evidence="8" id="KW-1185">Reference proteome</keyword>
<dbReference type="InterPro" id="IPR013325">
    <property type="entry name" value="RNA_pol_sigma_r2"/>
</dbReference>